<feature type="region of interest" description="Disordered" evidence="1">
    <location>
        <begin position="1"/>
        <end position="29"/>
    </location>
</feature>
<organism evidence="2">
    <name type="scientific">Culex pipiens</name>
    <name type="common">House mosquito</name>
    <dbReference type="NCBI Taxonomy" id="7175"/>
    <lineage>
        <taxon>Eukaryota</taxon>
        <taxon>Metazoa</taxon>
        <taxon>Ecdysozoa</taxon>
        <taxon>Arthropoda</taxon>
        <taxon>Hexapoda</taxon>
        <taxon>Insecta</taxon>
        <taxon>Pterygota</taxon>
        <taxon>Neoptera</taxon>
        <taxon>Endopterygota</taxon>
        <taxon>Diptera</taxon>
        <taxon>Nematocera</taxon>
        <taxon>Culicoidea</taxon>
        <taxon>Culicidae</taxon>
        <taxon>Culicinae</taxon>
        <taxon>Culicini</taxon>
        <taxon>Culex</taxon>
        <taxon>Culex</taxon>
    </lineage>
</organism>
<dbReference type="AlphaFoldDB" id="A0A8D8ANU9"/>
<evidence type="ECO:0000256" key="1">
    <source>
        <dbReference type="SAM" id="MobiDB-lite"/>
    </source>
</evidence>
<feature type="compositionally biased region" description="Basic and acidic residues" evidence="1">
    <location>
        <begin position="79"/>
        <end position="103"/>
    </location>
</feature>
<dbReference type="EMBL" id="HBUE01040758">
    <property type="protein sequence ID" value="CAG6460502.1"/>
    <property type="molecule type" value="Transcribed_RNA"/>
</dbReference>
<accession>A0A8D8ANU9</accession>
<reference evidence="2" key="1">
    <citation type="submission" date="2021-05" db="EMBL/GenBank/DDBJ databases">
        <authorList>
            <person name="Alioto T."/>
            <person name="Alioto T."/>
            <person name="Gomez Garrido J."/>
        </authorList>
    </citation>
    <scope>NUCLEOTIDE SEQUENCE</scope>
</reference>
<feature type="region of interest" description="Disordered" evidence="1">
    <location>
        <begin position="43"/>
        <end position="103"/>
    </location>
</feature>
<name>A0A8D8ANU9_CULPI</name>
<sequence length="103" mass="11960">MNSWLRPRVSVKMSSSAPDTNSGGQPHKTLDHTEFEFHRKWHANSVTPKKSSHTPTNTPRQTWTIFPGPWSPQSLRGRGQRDKFRRRSEISQKWDDHSSPSRP</sequence>
<feature type="compositionally biased region" description="Polar residues" evidence="1">
    <location>
        <begin position="44"/>
        <end position="64"/>
    </location>
</feature>
<protein>
    <submittedName>
        <fullName evidence="2">(northern house mosquito) hypothetical protein</fullName>
    </submittedName>
</protein>
<feature type="compositionally biased region" description="Polar residues" evidence="1">
    <location>
        <begin position="12"/>
        <end position="24"/>
    </location>
</feature>
<proteinExistence type="predicted"/>
<evidence type="ECO:0000313" key="2">
    <source>
        <dbReference type="EMBL" id="CAG6460502.1"/>
    </source>
</evidence>